<feature type="compositionally biased region" description="Acidic residues" evidence="1">
    <location>
        <begin position="227"/>
        <end position="239"/>
    </location>
</feature>
<evidence type="ECO:0000313" key="3">
    <source>
        <dbReference type="EMBL" id="GLI58919.1"/>
    </source>
</evidence>
<dbReference type="InterPro" id="IPR036249">
    <property type="entry name" value="Thioredoxin-like_sf"/>
</dbReference>
<evidence type="ECO:0000313" key="4">
    <source>
        <dbReference type="Proteomes" id="UP001165090"/>
    </source>
</evidence>
<proteinExistence type="predicted"/>
<dbReference type="PANTHER" id="PTHR10438:SF463">
    <property type="entry name" value="THIOREDOXIN"/>
    <property type="match status" value="1"/>
</dbReference>
<keyword evidence="4" id="KW-1185">Reference proteome</keyword>
<protein>
    <recommendedName>
        <fullName evidence="2">Thioredoxin domain-containing protein</fullName>
    </recommendedName>
</protein>
<accession>A0ABQ5RN91</accession>
<sequence>SYYTYVLLINSEREIVASVFTVGYSIAVTKTAKPIYSKSLDISSLFLTGVRSMMLRQSIPNMAHQSSRIVSLAPRQSRRLGCPRSLLEPRPSIDPLSNKPRAATAAPGNVYTVYTPEEVEALLNEHKDRLVVIMCKASHCKPCKTFMAKYQRMAQLLPDSLLLDVTGDTSADTKKLMVQWSVKSTPTFRMYRGGECVATVTGAKEAKVLPVLTGCLRDGERGKSLEPEDLEDPTTDDDL</sequence>
<gene>
    <name evidence="3" type="ORF">VaNZ11_000703</name>
</gene>
<dbReference type="Pfam" id="PF00085">
    <property type="entry name" value="Thioredoxin"/>
    <property type="match status" value="1"/>
</dbReference>
<feature type="non-terminal residue" evidence="3">
    <location>
        <position position="1"/>
    </location>
</feature>
<dbReference type="EMBL" id="BSDZ01000003">
    <property type="protein sequence ID" value="GLI58919.1"/>
    <property type="molecule type" value="Genomic_DNA"/>
</dbReference>
<feature type="region of interest" description="Disordered" evidence="1">
    <location>
        <begin position="220"/>
        <end position="239"/>
    </location>
</feature>
<dbReference type="CDD" id="cd02947">
    <property type="entry name" value="TRX_family"/>
    <property type="match status" value="1"/>
</dbReference>
<feature type="domain" description="Thioredoxin" evidence="2">
    <location>
        <begin position="115"/>
        <end position="208"/>
    </location>
</feature>
<dbReference type="Gene3D" id="3.40.30.10">
    <property type="entry name" value="Glutaredoxin"/>
    <property type="match status" value="1"/>
</dbReference>
<dbReference type="InterPro" id="IPR013766">
    <property type="entry name" value="Thioredoxin_domain"/>
</dbReference>
<name>A0ABQ5RN91_9CHLO</name>
<feature type="region of interest" description="Disordered" evidence="1">
    <location>
        <begin position="83"/>
        <end position="103"/>
    </location>
</feature>
<organism evidence="3 4">
    <name type="scientific">Volvox africanus</name>
    <dbReference type="NCBI Taxonomy" id="51714"/>
    <lineage>
        <taxon>Eukaryota</taxon>
        <taxon>Viridiplantae</taxon>
        <taxon>Chlorophyta</taxon>
        <taxon>core chlorophytes</taxon>
        <taxon>Chlorophyceae</taxon>
        <taxon>CS clade</taxon>
        <taxon>Chlamydomonadales</taxon>
        <taxon>Volvocaceae</taxon>
        <taxon>Volvox</taxon>
    </lineage>
</organism>
<comment type="caution">
    <text evidence="3">The sequence shown here is derived from an EMBL/GenBank/DDBJ whole genome shotgun (WGS) entry which is preliminary data.</text>
</comment>
<dbReference type="SUPFAM" id="SSF52833">
    <property type="entry name" value="Thioredoxin-like"/>
    <property type="match status" value="1"/>
</dbReference>
<evidence type="ECO:0000256" key="1">
    <source>
        <dbReference type="SAM" id="MobiDB-lite"/>
    </source>
</evidence>
<reference evidence="3 4" key="1">
    <citation type="journal article" date="2023" name="IScience">
        <title>Expanded male sex-determining region conserved during the evolution of homothallism in the green alga Volvox.</title>
        <authorList>
            <person name="Yamamoto K."/>
            <person name="Matsuzaki R."/>
            <person name="Mahakham W."/>
            <person name="Heman W."/>
            <person name="Sekimoto H."/>
            <person name="Kawachi M."/>
            <person name="Minakuchi Y."/>
            <person name="Toyoda A."/>
            <person name="Nozaki H."/>
        </authorList>
    </citation>
    <scope>NUCLEOTIDE SEQUENCE [LARGE SCALE GENOMIC DNA]</scope>
    <source>
        <strain evidence="3 4">NIES-4468</strain>
    </source>
</reference>
<dbReference type="Proteomes" id="UP001165090">
    <property type="component" value="Unassembled WGS sequence"/>
</dbReference>
<dbReference type="PANTHER" id="PTHR10438">
    <property type="entry name" value="THIOREDOXIN"/>
    <property type="match status" value="1"/>
</dbReference>
<evidence type="ECO:0000259" key="2">
    <source>
        <dbReference type="Pfam" id="PF00085"/>
    </source>
</evidence>
<dbReference type="InterPro" id="IPR050620">
    <property type="entry name" value="Thioredoxin_H-type-like"/>
</dbReference>